<feature type="transmembrane region" description="Helical" evidence="6">
    <location>
        <begin position="29"/>
        <end position="48"/>
    </location>
</feature>
<dbReference type="Proteomes" id="UP000646365">
    <property type="component" value="Unassembled WGS sequence"/>
</dbReference>
<evidence type="ECO:0000313" key="8">
    <source>
        <dbReference type="EMBL" id="GGF14345.1"/>
    </source>
</evidence>
<keyword evidence="3 6" id="KW-0812">Transmembrane</keyword>
<evidence type="ECO:0000313" key="9">
    <source>
        <dbReference type="Proteomes" id="UP000646365"/>
    </source>
</evidence>
<feature type="transmembrane region" description="Helical" evidence="6">
    <location>
        <begin position="55"/>
        <end position="75"/>
    </location>
</feature>
<feature type="domain" description="Prepilin type IV endopeptidase peptidase" evidence="7">
    <location>
        <begin position="11"/>
        <end position="114"/>
    </location>
</feature>
<dbReference type="Gene3D" id="1.20.120.1220">
    <property type="match status" value="1"/>
</dbReference>
<feature type="transmembrane region" description="Helical" evidence="6">
    <location>
        <begin position="125"/>
        <end position="143"/>
    </location>
</feature>
<keyword evidence="5 6" id="KW-0472">Membrane</keyword>
<sequence length="168" mass="17783">MTMVAVLLIAIIAALLLIASWTDLTTYRIPNRIPLAIFLLFPVFALASGLSLSDVLWHGAAFGITFAAGFVLFAFNKVGGGDVKLFAATALWAGWGTPLIELTTMTAILGGLLSLAILLCRWTPIGVAVGGLFQACGVKLALFDPTQQMAPYALAITGAFFTLLFMPF</sequence>
<dbReference type="EMBL" id="BMJQ01000004">
    <property type="protein sequence ID" value="GGF14345.1"/>
    <property type="molecule type" value="Genomic_DNA"/>
</dbReference>
<keyword evidence="2" id="KW-1003">Cell membrane</keyword>
<comment type="caution">
    <text evidence="8">The sequence shown here is derived from an EMBL/GenBank/DDBJ whole genome shotgun (WGS) entry which is preliminary data.</text>
</comment>
<dbReference type="GO" id="GO:0005886">
    <property type="term" value="C:plasma membrane"/>
    <property type="evidence" value="ECO:0007669"/>
    <property type="project" value="UniProtKB-SubCell"/>
</dbReference>
<dbReference type="AlphaFoldDB" id="A0A8J2YTU4"/>
<evidence type="ECO:0000256" key="1">
    <source>
        <dbReference type="ARBA" id="ARBA00004651"/>
    </source>
</evidence>
<evidence type="ECO:0000256" key="5">
    <source>
        <dbReference type="ARBA" id="ARBA00023136"/>
    </source>
</evidence>
<protein>
    <recommendedName>
        <fullName evidence="7">Prepilin type IV endopeptidase peptidase domain-containing protein</fullName>
    </recommendedName>
</protein>
<evidence type="ECO:0000256" key="2">
    <source>
        <dbReference type="ARBA" id="ARBA00022475"/>
    </source>
</evidence>
<dbReference type="PANTHER" id="PTHR36506">
    <property type="entry name" value="PREFLAGELLIN PEPTIDASE"/>
    <property type="match status" value="1"/>
</dbReference>
<evidence type="ECO:0000256" key="3">
    <source>
        <dbReference type="ARBA" id="ARBA00022692"/>
    </source>
</evidence>
<evidence type="ECO:0000256" key="4">
    <source>
        <dbReference type="ARBA" id="ARBA00022989"/>
    </source>
</evidence>
<dbReference type="Pfam" id="PF01478">
    <property type="entry name" value="Peptidase_A24"/>
    <property type="match status" value="1"/>
</dbReference>
<dbReference type="InterPro" id="IPR000045">
    <property type="entry name" value="Prepilin_IV_endopep_pep"/>
</dbReference>
<keyword evidence="9" id="KW-1185">Reference proteome</keyword>
<name>A0A8J2YTU4_9PROT</name>
<keyword evidence="4 6" id="KW-1133">Transmembrane helix</keyword>
<dbReference type="InterPro" id="IPR052218">
    <property type="entry name" value="Preflagellin_Peptidase"/>
</dbReference>
<dbReference type="GO" id="GO:0004190">
    <property type="term" value="F:aspartic-type endopeptidase activity"/>
    <property type="evidence" value="ECO:0007669"/>
    <property type="project" value="InterPro"/>
</dbReference>
<evidence type="ECO:0000256" key="6">
    <source>
        <dbReference type="SAM" id="Phobius"/>
    </source>
</evidence>
<reference evidence="8" key="1">
    <citation type="journal article" date="2014" name="Int. J. Syst. Evol. Microbiol.">
        <title>Complete genome sequence of Corynebacterium casei LMG S-19264T (=DSM 44701T), isolated from a smear-ripened cheese.</title>
        <authorList>
            <consortium name="US DOE Joint Genome Institute (JGI-PGF)"/>
            <person name="Walter F."/>
            <person name="Albersmeier A."/>
            <person name="Kalinowski J."/>
            <person name="Ruckert C."/>
        </authorList>
    </citation>
    <scope>NUCLEOTIDE SEQUENCE</scope>
    <source>
        <strain evidence="8">CGMCC 1.15725</strain>
    </source>
</reference>
<gene>
    <name evidence="8" type="ORF">GCM10011611_20170</name>
</gene>
<dbReference type="PANTHER" id="PTHR36506:SF1">
    <property type="entry name" value="PREFLAGELLIN PEPTIDASE"/>
    <property type="match status" value="1"/>
</dbReference>
<reference evidence="8" key="2">
    <citation type="submission" date="2020-09" db="EMBL/GenBank/DDBJ databases">
        <authorList>
            <person name="Sun Q."/>
            <person name="Zhou Y."/>
        </authorList>
    </citation>
    <scope>NUCLEOTIDE SEQUENCE</scope>
    <source>
        <strain evidence="8">CGMCC 1.15725</strain>
    </source>
</reference>
<accession>A0A8J2YTU4</accession>
<evidence type="ECO:0000259" key="7">
    <source>
        <dbReference type="Pfam" id="PF01478"/>
    </source>
</evidence>
<organism evidence="8 9">
    <name type="scientific">Aliidongia dinghuensis</name>
    <dbReference type="NCBI Taxonomy" id="1867774"/>
    <lineage>
        <taxon>Bacteria</taxon>
        <taxon>Pseudomonadati</taxon>
        <taxon>Pseudomonadota</taxon>
        <taxon>Alphaproteobacteria</taxon>
        <taxon>Rhodospirillales</taxon>
        <taxon>Dongiaceae</taxon>
        <taxon>Aliidongia</taxon>
    </lineage>
</organism>
<proteinExistence type="predicted"/>
<comment type="subcellular location">
    <subcellularLocation>
        <location evidence="1">Cell membrane</location>
        <topology evidence="1">Multi-pass membrane protein</topology>
    </subcellularLocation>
</comment>
<feature type="transmembrane region" description="Helical" evidence="6">
    <location>
        <begin position="149"/>
        <end position="166"/>
    </location>
</feature>
<feature type="transmembrane region" description="Helical" evidence="6">
    <location>
        <begin position="95"/>
        <end position="118"/>
    </location>
</feature>